<organism evidence="1 2">
    <name type="scientific">Exidia glandulosa HHB12029</name>
    <dbReference type="NCBI Taxonomy" id="1314781"/>
    <lineage>
        <taxon>Eukaryota</taxon>
        <taxon>Fungi</taxon>
        <taxon>Dikarya</taxon>
        <taxon>Basidiomycota</taxon>
        <taxon>Agaricomycotina</taxon>
        <taxon>Agaricomycetes</taxon>
        <taxon>Auriculariales</taxon>
        <taxon>Exidiaceae</taxon>
        <taxon>Exidia</taxon>
    </lineage>
</organism>
<gene>
    <name evidence="1" type="ORF">EXIGLDRAFT_707197</name>
</gene>
<proteinExistence type="predicted"/>
<accession>A0A165JXQ9</accession>
<dbReference type="OrthoDB" id="10603316at2759"/>
<name>A0A165JXQ9_EXIGL</name>
<evidence type="ECO:0000313" key="2">
    <source>
        <dbReference type="Proteomes" id="UP000077266"/>
    </source>
</evidence>
<evidence type="ECO:0000313" key="1">
    <source>
        <dbReference type="EMBL" id="KZV95490.1"/>
    </source>
</evidence>
<protein>
    <submittedName>
        <fullName evidence="1">Uncharacterized protein</fullName>
    </submittedName>
</protein>
<dbReference type="Proteomes" id="UP000077266">
    <property type="component" value="Unassembled WGS sequence"/>
</dbReference>
<dbReference type="InParanoid" id="A0A165JXQ9"/>
<dbReference type="AlphaFoldDB" id="A0A165JXQ9"/>
<reference evidence="1 2" key="1">
    <citation type="journal article" date="2016" name="Mol. Biol. Evol.">
        <title>Comparative Genomics of Early-Diverging Mushroom-Forming Fungi Provides Insights into the Origins of Lignocellulose Decay Capabilities.</title>
        <authorList>
            <person name="Nagy L.G."/>
            <person name="Riley R."/>
            <person name="Tritt A."/>
            <person name="Adam C."/>
            <person name="Daum C."/>
            <person name="Floudas D."/>
            <person name="Sun H."/>
            <person name="Yadav J.S."/>
            <person name="Pangilinan J."/>
            <person name="Larsson K.H."/>
            <person name="Matsuura K."/>
            <person name="Barry K."/>
            <person name="Labutti K."/>
            <person name="Kuo R."/>
            <person name="Ohm R.A."/>
            <person name="Bhattacharya S.S."/>
            <person name="Shirouzu T."/>
            <person name="Yoshinaga Y."/>
            <person name="Martin F.M."/>
            <person name="Grigoriev I.V."/>
            <person name="Hibbett D.S."/>
        </authorList>
    </citation>
    <scope>NUCLEOTIDE SEQUENCE [LARGE SCALE GENOMIC DNA]</scope>
    <source>
        <strain evidence="1 2">HHB12029</strain>
    </source>
</reference>
<sequence>MSGKVLVARKDLKVGQQVWAMVTITKDVINWKEMMKANGGKLSRTARSHIVVVHETTFGNKTSLPDYVADKTKWLPVHPARTHPGSPHMPLFITRDHPPAWVYVGKSWNVTDPEVEITGLVLPEQSVSTLKAAAGVR</sequence>
<dbReference type="EMBL" id="KV425956">
    <property type="protein sequence ID" value="KZV95490.1"/>
    <property type="molecule type" value="Genomic_DNA"/>
</dbReference>
<keyword evidence="2" id="KW-1185">Reference proteome</keyword>